<dbReference type="STRING" id="1185876.BN8_05980"/>
<dbReference type="CDD" id="cd02440">
    <property type="entry name" value="AdoMet_MTases"/>
    <property type="match status" value="1"/>
</dbReference>
<dbReference type="GO" id="GO:0008168">
    <property type="term" value="F:methyltransferase activity"/>
    <property type="evidence" value="ECO:0007669"/>
    <property type="project" value="UniProtKB-KW"/>
</dbReference>
<dbReference type="SUPFAM" id="SSF53335">
    <property type="entry name" value="S-adenosyl-L-methionine-dependent methyltransferases"/>
    <property type="match status" value="1"/>
</dbReference>
<accession>I2GRS5</accession>
<dbReference type="PANTHER" id="PTHR43861:SF6">
    <property type="entry name" value="METHYLTRANSFERASE TYPE 11"/>
    <property type="match status" value="1"/>
</dbReference>
<evidence type="ECO:0000313" key="2">
    <source>
        <dbReference type="Proteomes" id="UP000009309"/>
    </source>
</evidence>
<dbReference type="InterPro" id="IPR029063">
    <property type="entry name" value="SAM-dependent_MTases_sf"/>
</dbReference>
<evidence type="ECO:0000313" key="1">
    <source>
        <dbReference type="EMBL" id="CCH56603.1"/>
    </source>
</evidence>
<comment type="caution">
    <text evidence="1">The sequence shown here is derived from an EMBL/GenBank/DDBJ whole genome shotgun (WGS) entry which is preliminary data.</text>
</comment>
<dbReference type="EMBL" id="CAIT01000009">
    <property type="protein sequence ID" value="CCH56603.1"/>
    <property type="molecule type" value="Genomic_DNA"/>
</dbReference>
<proteinExistence type="predicted"/>
<gene>
    <name evidence="1" type="ORF">BN8_05980</name>
</gene>
<keyword evidence="1" id="KW-0808">Transferase</keyword>
<dbReference type="Gene3D" id="3.40.50.150">
    <property type="entry name" value="Vaccinia Virus protein VP39"/>
    <property type="match status" value="1"/>
</dbReference>
<dbReference type="OrthoDB" id="2370471at2"/>
<dbReference type="Pfam" id="PF13489">
    <property type="entry name" value="Methyltransf_23"/>
    <property type="match status" value="1"/>
</dbReference>
<organism evidence="1 2">
    <name type="scientific">Fibrisoma limi BUZ 3</name>
    <dbReference type="NCBI Taxonomy" id="1185876"/>
    <lineage>
        <taxon>Bacteria</taxon>
        <taxon>Pseudomonadati</taxon>
        <taxon>Bacteroidota</taxon>
        <taxon>Cytophagia</taxon>
        <taxon>Cytophagales</taxon>
        <taxon>Spirosomataceae</taxon>
        <taxon>Fibrisoma</taxon>
    </lineage>
</organism>
<sequence length="291" mass="32764">METLTQCPVCETGQFEPFLTCTDYLVSTEPFNIQQCKQCGFRFTNPRPEAEVVGKYYKSADYVSHNDTGAGLINSAYRLVRNYTLRTKLSLINKLHGKPGHILDVGCGTGAFLNTCKQGDWQVSGTEPDQDARAIAVQKLGNVIKPSLNELEIKPTFDIITMWHVLEHVSELNQTIDELKSLLTKNGSLVIAVPNSNSYDAQYFGQFWAAYDLPRHLYHFTPKTIESLFNKHGFRLVDKKPMLFDAFYIALLSTRYQSGTPNYVASVKIGVQSNSKAMRSGDYSSLIYVFQ</sequence>
<keyword evidence="1" id="KW-0489">Methyltransferase</keyword>
<dbReference type="eggNOG" id="COG2227">
    <property type="taxonomic scope" value="Bacteria"/>
</dbReference>
<keyword evidence="2" id="KW-1185">Reference proteome</keyword>
<name>I2GRS5_9BACT</name>
<dbReference type="Proteomes" id="UP000009309">
    <property type="component" value="Unassembled WGS sequence"/>
</dbReference>
<dbReference type="GO" id="GO:0032259">
    <property type="term" value="P:methylation"/>
    <property type="evidence" value="ECO:0007669"/>
    <property type="project" value="UniProtKB-KW"/>
</dbReference>
<reference evidence="1 2" key="1">
    <citation type="journal article" date="2012" name="J. Bacteriol.">
        <title>Genome Sequence of the Filamentous Bacterium Fibrisoma limi BUZ 3T.</title>
        <authorList>
            <person name="Filippini M."/>
            <person name="Qi W."/>
            <person name="Jaenicke S."/>
            <person name="Goesmann A."/>
            <person name="Smits T.H."/>
            <person name="Bagheri H.C."/>
        </authorList>
    </citation>
    <scope>NUCLEOTIDE SEQUENCE [LARGE SCALE GENOMIC DNA]</scope>
    <source>
        <strain evidence="2">BUZ 3T</strain>
    </source>
</reference>
<dbReference type="AlphaFoldDB" id="I2GRS5"/>
<dbReference type="PANTHER" id="PTHR43861">
    <property type="entry name" value="TRANS-ACONITATE 2-METHYLTRANSFERASE-RELATED"/>
    <property type="match status" value="1"/>
</dbReference>
<dbReference type="RefSeq" id="WP_009285168.1">
    <property type="nucleotide sequence ID" value="NZ_CAIT01000009.1"/>
</dbReference>
<protein>
    <submittedName>
        <fullName evidence="1">Methyltransferase type 12</fullName>
    </submittedName>
</protein>